<dbReference type="PANTHER" id="PTHR10877">
    <property type="entry name" value="POLYCYSTIN FAMILY MEMBER"/>
    <property type="match status" value="1"/>
</dbReference>
<proteinExistence type="predicted"/>
<dbReference type="EMBL" id="GECZ01025389">
    <property type="protein sequence ID" value="JAS44380.1"/>
    <property type="molecule type" value="Transcribed_RNA"/>
</dbReference>
<organism evidence="3">
    <name type="scientific">Cuerna arida</name>
    <dbReference type="NCBI Taxonomy" id="1464854"/>
    <lineage>
        <taxon>Eukaryota</taxon>
        <taxon>Metazoa</taxon>
        <taxon>Ecdysozoa</taxon>
        <taxon>Arthropoda</taxon>
        <taxon>Hexapoda</taxon>
        <taxon>Insecta</taxon>
        <taxon>Pterygota</taxon>
        <taxon>Neoptera</taxon>
        <taxon>Paraneoptera</taxon>
        <taxon>Hemiptera</taxon>
        <taxon>Auchenorrhyncha</taxon>
        <taxon>Membracoidea</taxon>
        <taxon>Cicadellidae</taxon>
        <taxon>Cicadellinae</taxon>
        <taxon>Proconiini</taxon>
        <taxon>Cuerna</taxon>
    </lineage>
</organism>
<dbReference type="InterPro" id="IPR036392">
    <property type="entry name" value="PLAT/LH2_dom_sf"/>
</dbReference>
<dbReference type="InterPro" id="IPR051223">
    <property type="entry name" value="Polycystin"/>
</dbReference>
<dbReference type="SMART" id="SM00308">
    <property type="entry name" value="LH2"/>
    <property type="match status" value="1"/>
</dbReference>
<dbReference type="GO" id="GO:0016020">
    <property type="term" value="C:membrane"/>
    <property type="evidence" value="ECO:0007669"/>
    <property type="project" value="TreeGrafter"/>
</dbReference>
<dbReference type="Gene3D" id="2.60.60.20">
    <property type="entry name" value="PLAT/LH2 domain"/>
    <property type="match status" value="1"/>
</dbReference>
<dbReference type="InterPro" id="IPR001024">
    <property type="entry name" value="PLAT/LH2_dom"/>
</dbReference>
<name>A0A1B6F2G0_9HEMI</name>
<dbReference type="PANTHER" id="PTHR10877:SF183">
    <property type="entry name" value="AT14535P-RELATED"/>
    <property type="match status" value="1"/>
</dbReference>
<dbReference type="PROSITE" id="PS50095">
    <property type="entry name" value="PLAT"/>
    <property type="match status" value="1"/>
</dbReference>
<evidence type="ECO:0000256" key="1">
    <source>
        <dbReference type="PROSITE-ProRule" id="PRU00152"/>
    </source>
</evidence>
<gene>
    <name evidence="3" type="ORF">g.7007</name>
</gene>
<feature type="non-terminal residue" evidence="3">
    <location>
        <position position="1"/>
    </location>
</feature>
<reference evidence="3" key="1">
    <citation type="submission" date="2015-11" db="EMBL/GenBank/DDBJ databases">
        <title>De novo transcriptome assembly of four potential Pierce s Disease insect vectors from Arizona vineyards.</title>
        <authorList>
            <person name="Tassone E.E."/>
        </authorList>
    </citation>
    <scope>NUCLEOTIDE SEQUENCE</scope>
</reference>
<protein>
    <recommendedName>
        <fullName evidence="2">PLAT domain-containing protein</fullName>
    </recommendedName>
</protein>
<dbReference type="AlphaFoldDB" id="A0A1B6F2G0"/>
<sequence length="122" mass="14223">GEEIAYLVTVYTGFWIGSGTDANLGIRLYGSKGISRIHNLQSRKRKVLKGNSDDWFLMFTPTSLGDIEKIHVFHDYTGYSPDWYCADIMVYDLENQKDYKFIVNKWISLSEEDEYIECYVEP</sequence>
<dbReference type="GO" id="GO:0005262">
    <property type="term" value="F:calcium channel activity"/>
    <property type="evidence" value="ECO:0007669"/>
    <property type="project" value="TreeGrafter"/>
</dbReference>
<dbReference type="SUPFAM" id="SSF49723">
    <property type="entry name" value="Lipase/lipooxygenase domain (PLAT/LH2 domain)"/>
    <property type="match status" value="1"/>
</dbReference>
<evidence type="ECO:0000259" key="2">
    <source>
        <dbReference type="PROSITE" id="PS50095"/>
    </source>
</evidence>
<evidence type="ECO:0000313" key="3">
    <source>
        <dbReference type="EMBL" id="JAS44380.1"/>
    </source>
</evidence>
<dbReference type="Pfam" id="PF01477">
    <property type="entry name" value="PLAT"/>
    <property type="match status" value="1"/>
</dbReference>
<accession>A0A1B6F2G0</accession>
<dbReference type="GO" id="GO:0050982">
    <property type="term" value="P:detection of mechanical stimulus"/>
    <property type="evidence" value="ECO:0007669"/>
    <property type="project" value="TreeGrafter"/>
</dbReference>
<feature type="domain" description="PLAT" evidence="2">
    <location>
        <begin position="4"/>
        <end position="121"/>
    </location>
</feature>
<feature type="non-terminal residue" evidence="3">
    <location>
        <position position="122"/>
    </location>
</feature>
<comment type="caution">
    <text evidence="1">Lacks conserved residue(s) required for the propagation of feature annotation.</text>
</comment>